<accession>A0A382I2B7</accession>
<dbReference type="Gene3D" id="3.40.50.1820">
    <property type="entry name" value="alpha/beta hydrolase"/>
    <property type="match status" value="1"/>
</dbReference>
<dbReference type="PANTHER" id="PTHR32268:SF15">
    <property type="entry name" value="HOMOSERINE ACETYLTRANSFERASE FAMILY PROTEIN (AFU_ORTHOLOGUE AFUA_1G15350)"/>
    <property type="match status" value="1"/>
</dbReference>
<gene>
    <name evidence="2" type="ORF">METZ01_LOCUS246201</name>
</gene>
<dbReference type="InterPro" id="IPR000073">
    <property type="entry name" value="AB_hydrolase_1"/>
</dbReference>
<evidence type="ECO:0000259" key="1">
    <source>
        <dbReference type="Pfam" id="PF00561"/>
    </source>
</evidence>
<dbReference type="InterPro" id="IPR029058">
    <property type="entry name" value="AB_hydrolase_fold"/>
</dbReference>
<dbReference type="PANTHER" id="PTHR32268">
    <property type="entry name" value="HOMOSERINE O-ACETYLTRANSFERASE"/>
    <property type="match status" value="1"/>
</dbReference>
<dbReference type="SUPFAM" id="SSF53474">
    <property type="entry name" value="alpha/beta-Hydrolases"/>
    <property type="match status" value="1"/>
</dbReference>
<organism evidence="2">
    <name type="scientific">marine metagenome</name>
    <dbReference type="NCBI Taxonomy" id="408172"/>
    <lineage>
        <taxon>unclassified sequences</taxon>
        <taxon>metagenomes</taxon>
        <taxon>ecological metagenomes</taxon>
    </lineage>
</organism>
<evidence type="ECO:0000313" key="2">
    <source>
        <dbReference type="EMBL" id="SVB93347.1"/>
    </source>
</evidence>
<dbReference type="InterPro" id="IPR008220">
    <property type="entry name" value="HAT_MetX-like"/>
</dbReference>
<proteinExistence type="predicted"/>
<dbReference type="PIRSF" id="PIRSF000443">
    <property type="entry name" value="Homoser_Ac_trans"/>
    <property type="match status" value="1"/>
</dbReference>
<sequence length="340" mass="38178">MNIKTNDYEIFDLGDIKLLSGKVLESAKLAYKTYGTLNANCDNVVLLPTFYTGTHKRNEGFFGSGRAIDPNTHFIVSINMFGNGLSSSPSNTPPPHDGPHFPLITLWDNVACQHRLLTERLGVKRIALVTGWSMAGCQAYQWGAQFPDMVNAILPFCSSAKTSPHNFVFLEGVKSALCADQNWMDGHYSSPPVKGLKAFARVYAGWAFSQTFYREKLYKKLGFSKVEDLLVDWENDHIKNWDANDLLAKLATWQANDISFGPKYENNIQKALRSIRARTILISCTQDLYFRPEDNLIEAQHIPNAEIRPYDSPWGHCAANPGNDHGFEVELDKGIKDLLN</sequence>
<dbReference type="AlphaFoldDB" id="A0A382I2B7"/>
<dbReference type="NCBIfam" id="NF005757">
    <property type="entry name" value="PRK07581.1"/>
    <property type="match status" value="1"/>
</dbReference>
<dbReference type="EMBL" id="UINC01064561">
    <property type="protein sequence ID" value="SVB93347.1"/>
    <property type="molecule type" value="Genomic_DNA"/>
</dbReference>
<protein>
    <recommendedName>
        <fullName evidence="1">AB hydrolase-1 domain-containing protein</fullName>
    </recommendedName>
</protein>
<dbReference type="Pfam" id="PF00561">
    <property type="entry name" value="Abhydrolase_1"/>
    <property type="match status" value="1"/>
</dbReference>
<name>A0A382I2B7_9ZZZZ</name>
<dbReference type="GO" id="GO:0016747">
    <property type="term" value="F:acyltransferase activity, transferring groups other than amino-acyl groups"/>
    <property type="evidence" value="ECO:0007669"/>
    <property type="project" value="InterPro"/>
</dbReference>
<reference evidence="2" key="1">
    <citation type="submission" date="2018-05" db="EMBL/GenBank/DDBJ databases">
        <authorList>
            <person name="Lanie J.A."/>
            <person name="Ng W.-L."/>
            <person name="Kazmierczak K.M."/>
            <person name="Andrzejewski T.M."/>
            <person name="Davidsen T.M."/>
            <person name="Wayne K.J."/>
            <person name="Tettelin H."/>
            <person name="Glass J.I."/>
            <person name="Rusch D."/>
            <person name="Podicherti R."/>
            <person name="Tsui H.-C.T."/>
            <person name="Winkler M.E."/>
        </authorList>
    </citation>
    <scope>NUCLEOTIDE SEQUENCE</scope>
</reference>
<feature type="domain" description="AB hydrolase-1" evidence="1">
    <location>
        <begin position="44"/>
        <end position="311"/>
    </location>
</feature>